<evidence type="ECO:0000256" key="2">
    <source>
        <dbReference type="ARBA" id="ARBA00006787"/>
    </source>
</evidence>
<comment type="catalytic activity">
    <reaction evidence="21">
        <text>beta-cryptoxanthin + O2 = all-trans-10'-apo-beta-carotenal + (3R)-hydroxy-beta-ionone</text>
        <dbReference type="Rhea" id="RHEA:68440"/>
        <dbReference type="ChEBI" id="CHEBI:10362"/>
        <dbReference type="ChEBI" id="CHEBI:15379"/>
        <dbReference type="ChEBI" id="CHEBI:53153"/>
        <dbReference type="ChEBI" id="CHEBI:53173"/>
    </reaction>
    <physiologicalReaction direction="left-to-right" evidence="21">
        <dbReference type="Rhea" id="RHEA:68441"/>
    </physiologicalReaction>
</comment>
<keyword evidence="4" id="KW-0223">Dioxygenase</keyword>
<comment type="catalytic activity">
    <reaction evidence="17">
        <text>all-trans-10'-apo-beta-carotenal + O2 = beta-ionone + 4,9-dimethyldodeca-2,4,6,8,10-pentaenedial</text>
        <dbReference type="Rhea" id="RHEA:68452"/>
        <dbReference type="ChEBI" id="CHEBI:15379"/>
        <dbReference type="ChEBI" id="CHEBI:32325"/>
        <dbReference type="ChEBI" id="CHEBI:53153"/>
        <dbReference type="ChEBI" id="CHEBI:53171"/>
    </reaction>
    <physiologicalReaction direction="left-to-right" evidence="17">
        <dbReference type="Rhea" id="RHEA:68453"/>
    </physiologicalReaction>
</comment>
<keyword evidence="8" id="KW-0496">Mitochondrion</keyword>
<organism evidence="26 27">
    <name type="scientific">Grus japonensis</name>
    <name type="common">Japanese crane</name>
    <name type="synonym">Red-crowned crane</name>
    <dbReference type="NCBI Taxonomy" id="30415"/>
    <lineage>
        <taxon>Eukaryota</taxon>
        <taxon>Metazoa</taxon>
        <taxon>Chordata</taxon>
        <taxon>Craniata</taxon>
        <taxon>Vertebrata</taxon>
        <taxon>Euteleostomi</taxon>
        <taxon>Archelosauria</taxon>
        <taxon>Archosauria</taxon>
        <taxon>Dinosauria</taxon>
        <taxon>Saurischia</taxon>
        <taxon>Theropoda</taxon>
        <taxon>Coelurosauria</taxon>
        <taxon>Aves</taxon>
        <taxon>Neognathae</taxon>
        <taxon>Neoaves</taxon>
        <taxon>Gruiformes</taxon>
        <taxon>Gruidae</taxon>
        <taxon>Grus</taxon>
    </lineage>
</organism>
<comment type="catalytic activity">
    <reaction evidence="19">
        <text>lutein + O2 = (3R,6R)-3-hydroxy-10'-apo-alpha-carotenal + (3R)-hydroxy-beta-ionone</text>
        <dbReference type="Rhea" id="RHEA:68432"/>
        <dbReference type="ChEBI" id="CHEBI:15379"/>
        <dbReference type="ChEBI" id="CHEBI:28838"/>
        <dbReference type="ChEBI" id="CHEBI:53173"/>
        <dbReference type="ChEBI" id="CHEBI:177903"/>
    </reaction>
    <physiologicalReaction direction="left-to-right" evidence="19">
        <dbReference type="Rhea" id="RHEA:68433"/>
    </physiologicalReaction>
</comment>
<comment type="catalytic activity">
    <reaction evidence="20">
        <text>all-trans-beta-carotene + O2 = beta-ionone + all-trans-10'-apo-beta-carotenal</text>
        <dbReference type="Rhea" id="RHEA:26389"/>
        <dbReference type="ChEBI" id="CHEBI:15379"/>
        <dbReference type="ChEBI" id="CHEBI:17579"/>
        <dbReference type="ChEBI" id="CHEBI:32325"/>
        <dbReference type="ChEBI" id="CHEBI:53153"/>
        <dbReference type="EC" id="1.13.11.71"/>
    </reaction>
    <physiologicalReaction direction="left-to-right" evidence="20">
        <dbReference type="Rhea" id="RHEA:26390"/>
    </physiologicalReaction>
</comment>
<evidence type="ECO:0000256" key="4">
    <source>
        <dbReference type="ARBA" id="ARBA00022964"/>
    </source>
</evidence>
<comment type="cofactor">
    <cofactor evidence="23">
        <name>Fe(2+)</name>
        <dbReference type="ChEBI" id="CHEBI:29033"/>
    </cofactor>
    <text evidence="23">Binds 1 Fe(2+) ion per subunit.</text>
</comment>
<reference evidence="26 27" key="1">
    <citation type="submission" date="2024-06" db="EMBL/GenBank/DDBJ databases">
        <title>The draft genome of Grus japonensis, version 3.</title>
        <authorList>
            <person name="Nabeshima K."/>
            <person name="Suzuki S."/>
            <person name="Onuma M."/>
        </authorList>
    </citation>
    <scope>NUCLEOTIDE SEQUENCE [LARGE SCALE GENOMIC DNA]</scope>
    <source>
        <strain evidence="26 27">451A</strain>
    </source>
</reference>
<comment type="catalytic activity">
    <reaction evidence="14">
        <text>(3R)-3-hydroxy-10'-apo-beta-carotenal + O2 = 4,9-dimethyldodeca-2,4,6,8,10-pentaenedial + (3R)-hydroxy-beta-ionone</text>
        <dbReference type="Rhea" id="RHEA:68424"/>
        <dbReference type="ChEBI" id="CHEBI:15379"/>
        <dbReference type="ChEBI" id="CHEBI:53171"/>
        <dbReference type="ChEBI" id="CHEBI:53173"/>
        <dbReference type="ChEBI" id="CHEBI:177902"/>
    </reaction>
    <physiologicalReaction direction="left-to-right" evidence="14">
        <dbReference type="Rhea" id="RHEA:68425"/>
    </physiologicalReaction>
</comment>
<evidence type="ECO:0000256" key="16">
    <source>
        <dbReference type="ARBA" id="ARBA00047865"/>
    </source>
</evidence>
<comment type="catalytic activity">
    <reaction evidence="15">
        <text>5-cis-lycopene + O2 = 5-cis-10'-apo-lycopenal + (3E,5E)-6,10-dimethylundeca-3,5,9-trien-2-one</text>
        <dbReference type="Rhea" id="RHEA:68444"/>
        <dbReference type="ChEBI" id="CHEBI:15379"/>
        <dbReference type="ChEBI" id="CHEBI:67207"/>
        <dbReference type="ChEBI" id="CHEBI:177905"/>
        <dbReference type="ChEBI" id="CHEBI:177906"/>
    </reaction>
    <physiologicalReaction direction="left-to-right" evidence="15">
        <dbReference type="Rhea" id="RHEA:68445"/>
    </physiologicalReaction>
</comment>
<evidence type="ECO:0000313" key="26">
    <source>
        <dbReference type="EMBL" id="GAB0199716.1"/>
    </source>
</evidence>
<evidence type="ECO:0000256" key="12">
    <source>
        <dbReference type="ARBA" id="ARBA00040536"/>
    </source>
</evidence>
<keyword evidence="7" id="KW-0443">Lipid metabolism</keyword>
<keyword evidence="6 23" id="KW-0408">Iron</keyword>
<evidence type="ECO:0000256" key="11">
    <source>
        <dbReference type="ARBA" id="ARBA00038847"/>
    </source>
</evidence>
<dbReference type="PROSITE" id="PS50878">
    <property type="entry name" value="RT_POL"/>
    <property type="match status" value="1"/>
</dbReference>
<dbReference type="PANTHER" id="PTHR10543:SF122">
    <property type="entry name" value="CAROTENOID-CLEAVING DIOXYGENASE, MITOCHONDRIAL"/>
    <property type="match status" value="1"/>
</dbReference>
<dbReference type="Pfam" id="PF03055">
    <property type="entry name" value="RPE65"/>
    <property type="match status" value="1"/>
</dbReference>
<comment type="catalytic activity">
    <reaction evidence="18">
        <text>all-trans-zeaxanthin + 2 O2 = 4,9-dimethyldodeca-2,4,6,8,10-pentaenedial + 2 (3R)-hydroxy-beta-ionone</text>
        <dbReference type="Rhea" id="RHEA:26393"/>
        <dbReference type="ChEBI" id="CHEBI:15379"/>
        <dbReference type="ChEBI" id="CHEBI:27547"/>
        <dbReference type="ChEBI" id="CHEBI:53171"/>
        <dbReference type="ChEBI" id="CHEBI:53173"/>
    </reaction>
    <physiologicalReaction direction="left-to-right" evidence="18">
        <dbReference type="Rhea" id="RHEA:26394"/>
    </physiologicalReaction>
</comment>
<dbReference type="PANTHER" id="PTHR10543">
    <property type="entry name" value="BETA-CAROTENE DIOXYGENASE"/>
    <property type="match status" value="1"/>
</dbReference>
<evidence type="ECO:0000256" key="23">
    <source>
        <dbReference type="PIRSR" id="PIRSR604294-1"/>
    </source>
</evidence>
<dbReference type="EMBL" id="BAAFJT010000024">
    <property type="protein sequence ID" value="GAB0199716.1"/>
    <property type="molecule type" value="Genomic_DNA"/>
</dbReference>
<comment type="catalytic activity">
    <reaction evidence="16">
        <text>lutein + O2 = (3R,6R)-hydroxy-alpha-ionone + (3R)-3-hydroxy-10'-apo-beta-carotenal</text>
        <dbReference type="Rhea" id="RHEA:68428"/>
        <dbReference type="ChEBI" id="CHEBI:15379"/>
        <dbReference type="ChEBI" id="CHEBI:28838"/>
        <dbReference type="ChEBI" id="CHEBI:177902"/>
        <dbReference type="ChEBI" id="CHEBI:177904"/>
    </reaction>
    <physiologicalReaction direction="left-to-right" evidence="16">
        <dbReference type="Rhea" id="RHEA:68429"/>
    </physiologicalReaction>
</comment>
<name>A0ABC9XQW8_GRUJA</name>
<evidence type="ECO:0000256" key="19">
    <source>
        <dbReference type="ARBA" id="ARBA00048862"/>
    </source>
</evidence>
<comment type="subcellular location">
    <subcellularLocation>
        <location evidence="1">Mitochondrion</location>
    </subcellularLocation>
</comment>
<keyword evidence="27" id="KW-1185">Reference proteome</keyword>
<evidence type="ECO:0000256" key="24">
    <source>
        <dbReference type="RuleBase" id="RU003799"/>
    </source>
</evidence>
<accession>A0ABC9XQW8</accession>
<dbReference type="InterPro" id="IPR000477">
    <property type="entry name" value="RT_dom"/>
</dbReference>
<feature type="binding site" evidence="23">
    <location>
        <position position="452"/>
    </location>
    <ligand>
        <name>Fe cation</name>
        <dbReference type="ChEBI" id="CHEBI:24875"/>
        <note>catalytic</note>
    </ligand>
</feature>
<comment type="function">
    <text evidence="13">Broad specificity mitochondrial dioxygenase that mediates the asymmetric oxidative cleavage of carotenoids. Cleaves carotenes (pure hydrocarbon carotenoids) such as all-trans-beta-carotene and lycopene as well as xanthophylls (oxygenated carotenoids) such as zeaxanthin, lutein and beta-cryptoxanthin at both the 9,10 and the 9',10' carbon-carbon double bond. Through its function in carotenoids metabolism regulates oxidative stress and the production of important signaling molecules.</text>
</comment>
<dbReference type="EC" id="1.13.11.71" evidence="11"/>
<dbReference type="GO" id="GO:0102076">
    <property type="term" value="F:beta,beta-carotene-9',10'-cleaving oxygenase activity"/>
    <property type="evidence" value="ECO:0007669"/>
    <property type="project" value="UniProtKB-EC"/>
</dbReference>
<evidence type="ECO:0000256" key="14">
    <source>
        <dbReference type="ARBA" id="ARBA00047577"/>
    </source>
</evidence>
<evidence type="ECO:0000256" key="13">
    <source>
        <dbReference type="ARBA" id="ARBA00045336"/>
    </source>
</evidence>
<comment type="caution">
    <text evidence="26">The sequence shown here is derived from an EMBL/GenBank/DDBJ whole genome shotgun (WGS) entry which is preliminary data.</text>
</comment>
<dbReference type="GO" id="GO:0046872">
    <property type="term" value="F:metal ion binding"/>
    <property type="evidence" value="ECO:0007669"/>
    <property type="project" value="UniProtKB-KW"/>
</dbReference>
<evidence type="ECO:0000259" key="25">
    <source>
        <dbReference type="PROSITE" id="PS50878"/>
    </source>
</evidence>
<comment type="catalytic activity">
    <reaction evidence="9">
        <text>all-trans-zeaxanthin + O2 = (3R)-3-hydroxy-10'-apo-beta-carotenal + (3R)-hydroxy-beta-ionone</text>
        <dbReference type="Rhea" id="RHEA:68104"/>
        <dbReference type="ChEBI" id="CHEBI:15379"/>
        <dbReference type="ChEBI" id="CHEBI:27547"/>
        <dbReference type="ChEBI" id="CHEBI:53173"/>
        <dbReference type="ChEBI" id="CHEBI:177902"/>
    </reaction>
    <physiologicalReaction direction="left-to-right" evidence="9">
        <dbReference type="Rhea" id="RHEA:68105"/>
    </physiologicalReaction>
</comment>
<protein>
    <recommendedName>
        <fullName evidence="12">Carotenoid-cleaving dioxygenase, mitochondrial</fullName>
        <ecNumber evidence="11">1.13.11.71</ecNumber>
    </recommendedName>
</protein>
<evidence type="ECO:0000256" key="20">
    <source>
        <dbReference type="ARBA" id="ARBA00049156"/>
    </source>
</evidence>
<evidence type="ECO:0000256" key="8">
    <source>
        <dbReference type="ARBA" id="ARBA00023128"/>
    </source>
</evidence>
<feature type="binding site" evidence="23">
    <location>
        <position position="799"/>
    </location>
    <ligand>
        <name>Fe cation</name>
        <dbReference type="ChEBI" id="CHEBI:24875"/>
        <note>catalytic</note>
    </ligand>
</feature>
<evidence type="ECO:0000256" key="22">
    <source>
        <dbReference type="ARBA" id="ARBA00049207"/>
    </source>
</evidence>
<feature type="binding site" evidence="23">
    <location>
        <position position="583"/>
    </location>
    <ligand>
        <name>Fe cation</name>
        <dbReference type="ChEBI" id="CHEBI:24875"/>
        <note>catalytic</note>
    </ligand>
</feature>
<keyword evidence="5" id="KW-0560">Oxidoreductase</keyword>
<dbReference type="Pfam" id="PF00078">
    <property type="entry name" value="RVT_1"/>
    <property type="match status" value="1"/>
</dbReference>
<evidence type="ECO:0000256" key="21">
    <source>
        <dbReference type="ARBA" id="ARBA00049190"/>
    </source>
</evidence>
<evidence type="ECO:0000313" key="27">
    <source>
        <dbReference type="Proteomes" id="UP001623348"/>
    </source>
</evidence>
<feature type="binding site" evidence="23">
    <location>
        <position position="512"/>
    </location>
    <ligand>
        <name>Fe cation</name>
        <dbReference type="ChEBI" id="CHEBI:24875"/>
        <note>catalytic</note>
    </ligand>
</feature>
<keyword evidence="3 23" id="KW-0479">Metal-binding</keyword>
<evidence type="ECO:0000256" key="9">
    <source>
        <dbReference type="ARBA" id="ARBA00035797"/>
    </source>
</evidence>
<dbReference type="GO" id="GO:0005739">
    <property type="term" value="C:mitochondrion"/>
    <property type="evidence" value="ECO:0007669"/>
    <property type="project" value="UniProtKB-SubCell"/>
</dbReference>
<dbReference type="AlphaFoldDB" id="A0ABC9XQW8"/>
<evidence type="ECO:0000256" key="3">
    <source>
        <dbReference type="ARBA" id="ARBA00022723"/>
    </source>
</evidence>
<dbReference type="Proteomes" id="UP001623348">
    <property type="component" value="Unassembled WGS sequence"/>
</dbReference>
<dbReference type="GO" id="GO:0006629">
    <property type="term" value="P:lipid metabolic process"/>
    <property type="evidence" value="ECO:0007669"/>
    <property type="project" value="UniProtKB-KW"/>
</dbReference>
<sequence>MVNGVTSGWWPVTSGVPQGSILGPVLFNVFINDLDVGLEGVVSKFADDTKLGGAVDSVEGGEALQRDLDRLENWAIANRMRFNKGKCRILHLGRGNPGYTYRLGDETLETSHAERDLGVLVDSKLNMSQQCAQAARKANHILGCIKHGIASQCREVIVPLYTALVRPHLEYCVQFWAPQYKKDIKLLGSVQRRATKIVKGLEGKTYEERLKSLARKWVAESLTMGNQPARWKKESSMGTAQQTQGKCNNFSSEISVGHSGLKHFLPSPSKEQITFHSHKGLQCISTLMQTVEETPEPIPAKIKGDIPKWINGNLLRNGPGKFEFGEDKFNHWFDGMALLHQFQLENGTVTYRSKFLQSSSYLTNSQHNRIVVSEFGTLAMPDPCKSVFGRFMSRFEMPQPSDNASVNYVVYKGDYYVSNENIFMYKVDPETLETKEKVDWSKFVAVNGATAHPHYESDGTTYNMGNSYGKHGSRYNIIQVPPQKSNCSDTLEGAKVLCSIAPMDKLKPSYYHSFGMSENYIIFIEQPIKLNLLQIITSKFHGKPISEGISWEPQYNTCFHVVNKHTGEVLPGQWYSKPFATFHQINAFEDHDCVVLDLCCQDDGTTLAAYKLQNLRRSGEGLDQIYDSISRAFPRRFVLPLNVNSDTPVGKNLNPLPYTLARAVKDADGKVWCTHENLHPEGFEKVGGLEFPQINYSHYNGRRYRYFYGCGFRHLVGDSLIKVDVETKNFKIWQEDGSYPSEPVFVPVPNATAEDSGVILSVVVSPTENQSAFLLVLDAETFRELGRAEVAVQMPYGFHGIFTSH</sequence>
<comment type="catalytic activity">
    <reaction evidence="22">
        <text>13-cis-lycopene + O2 = 13-cis-10'-apo-lycopenal + (3E,5E)-6,10-dimethylundeca-3,5,9-trien-2-one</text>
        <dbReference type="Rhea" id="RHEA:68448"/>
        <dbReference type="ChEBI" id="CHEBI:15379"/>
        <dbReference type="ChEBI" id="CHEBI:67207"/>
        <dbReference type="ChEBI" id="CHEBI:177907"/>
        <dbReference type="ChEBI" id="CHEBI:177908"/>
    </reaction>
    <physiologicalReaction direction="left-to-right" evidence="22">
        <dbReference type="Rhea" id="RHEA:68449"/>
    </physiologicalReaction>
</comment>
<evidence type="ECO:0000256" key="7">
    <source>
        <dbReference type="ARBA" id="ARBA00023098"/>
    </source>
</evidence>
<evidence type="ECO:0000256" key="6">
    <source>
        <dbReference type="ARBA" id="ARBA00023004"/>
    </source>
</evidence>
<evidence type="ECO:0000256" key="17">
    <source>
        <dbReference type="ARBA" id="ARBA00048043"/>
    </source>
</evidence>
<feature type="domain" description="Reverse transcriptase" evidence="25">
    <location>
        <begin position="1"/>
        <end position="121"/>
    </location>
</feature>
<comment type="catalytic activity">
    <reaction evidence="10">
        <text>(3R,6R)-3-hydroxy-10'-apo-alpha-carotenal + O2 = (3R,6R)-hydroxy-alpha-ionone + 4,9-dimethyldodeca-2,4,6,8,10-pentaenedial</text>
        <dbReference type="Rhea" id="RHEA:68436"/>
        <dbReference type="ChEBI" id="CHEBI:15379"/>
        <dbReference type="ChEBI" id="CHEBI:53171"/>
        <dbReference type="ChEBI" id="CHEBI:177903"/>
        <dbReference type="ChEBI" id="CHEBI:177904"/>
    </reaction>
    <physiologicalReaction direction="left-to-right" evidence="10">
        <dbReference type="Rhea" id="RHEA:68437"/>
    </physiologicalReaction>
</comment>
<comment type="similarity">
    <text evidence="2 24">Belongs to the carotenoid oxygenase family.</text>
</comment>
<evidence type="ECO:0000256" key="10">
    <source>
        <dbReference type="ARBA" id="ARBA00036274"/>
    </source>
</evidence>
<evidence type="ECO:0000256" key="1">
    <source>
        <dbReference type="ARBA" id="ARBA00004173"/>
    </source>
</evidence>
<evidence type="ECO:0000256" key="15">
    <source>
        <dbReference type="ARBA" id="ARBA00047747"/>
    </source>
</evidence>
<evidence type="ECO:0000256" key="18">
    <source>
        <dbReference type="ARBA" id="ARBA00048381"/>
    </source>
</evidence>
<evidence type="ECO:0000256" key="5">
    <source>
        <dbReference type="ARBA" id="ARBA00023002"/>
    </source>
</evidence>
<dbReference type="InterPro" id="IPR004294">
    <property type="entry name" value="Carotenoid_Oase"/>
</dbReference>
<gene>
    <name evidence="26" type="ORF">GRJ2_002437000</name>
</gene>
<proteinExistence type="inferred from homology"/>